<keyword evidence="6" id="KW-1185">Reference proteome</keyword>
<reference evidence="5 6" key="1">
    <citation type="submission" date="2019-06" db="EMBL/GenBank/DDBJ databases">
        <title>The draft genome of Rhizobium smilacinae PTYR-5.</title>
        <authorList>
            <person name="Liu L."/>
            <person name="Li L."/>
            <person name="Zhang X."/>
        </authorList>
    </citation>
    <scope>NUCLEOTIDE SEQUENCE [LARGE SCALE GENOMIC DNA]</scope>
    <source>
        <strain evidence="5 6">PTYR-5</strain>
    </source>
</reference>
<keyword evidence="3" id="KW-0472">Membrane</keyword>
<dbReference type="SUPFAM" id="SSF55073">
    <property type="entry name" value="Nucleotide cyclase"/>
    <property type="match status" value="1"/>
</dbReference>
<dbReference type="NCBIfam" id="TIGR00254">
    <property type="entry name" value="GGDEF"/>
    <property type="match status" value="1"/>
</dbReference>
<dbReference type="RefSeq" id="WP_139671793.1">
    <property type="nucleotide sequence ID" value="NZ_VDMN01000001.1"/>
</dbReference>
<dbReference type="InterPro" id="IPR000160">
    <property type="entry name" value="GGDEF_dom"/>
</dbReference>
<sequence>MSNSAKGYPTSWVGVGEAFGDWLISRAAAQVWAILISTTVVVVALDFATYQPRLSLSALYILPISIACWSLRPRQAVAFTVVVALLSALRYPLFHPDPEVWQAINNHLGRLFSFGLNAAVLMALRRSHDRYAFLARHDMMTGFLNKGAIVDEISNLRRGADARKGSILVSYIDLDGFKAINDRHGHAEGDAVLKAFSEELGKAFSEPYLLGRVGGDEFIIACVVPDNASTDDIARVMHHRLSLILAHAPHPLSCSMGVTVVSGQDRRPAEAWIADADQEMYRAKHAGKNSYRLTLGQSSETPVAFEQWAPEQDPFPALAQAS</sequence>
<keyword evidence="3" id="KW-0812">Transmembrane</keyword>
<evidence type="ECO:0000256" key="2">
    <source>
        <dbReference type="ARBA" id="ARBA00034247"/>
    </source>
</evidence>
<dbReference type="InterPro" id="IPR050469">
    <property type="entry name" value="Diguanylate_Cyclase"/>
</dbReference>
<dbReference type="Pfam" id="PF00990">
    <property type="entry name" value="GGDEF"/>
    <property type="match status" value="1"/>
</dbReference>
<organism evidence="5 6">
    <name type="scientific">Aliirhizobium smilacinae</name>
    <dbReference type="NCBI Taxonomy" id="1395944"/>
    <lineage>
        <taxon>Bacteria</taxon>
        <taxon>Pseudomonadati</taxon>
        <taxon>Pseudomonadota</taxon>
        <taxon>Alphaproteobacteria</taxon>
        <taxon>Hyphomicrobiales</taxon>
        <taxon>Rhizobiaceae</taxon>
        <taxon>Aliirhizobium</taxon>
    </lineage>
</organism>
<dbReference type="PANTHER" id="PTHR45138:SF9">
    <property type="entry name" value="DIGUANYLATE CYCLASE DGCM-RELATED"/>
    <property type="match status" value="1"/>
</dbReference>
<dbReference type="InterPro" id="IPR043128">
    <property type="entry name" value="Rev_trsase/Diguanyl_cyclase"/>
</dbReference>
<evidence type="ECO:0000256" key="3">
    <source>
        <dbReference type="SAM" id="Phobius"/>
    </source>
</evidence>
<dbReference type="OrthoDB" id="9812260at2"/>
<accession>A0A5C4XNP0</accession>
<protein>
    <recommendedName>
        <fullName evidence="1">diguanylate cyclase</fullName>
        <ecNumber evidence="1">2.7.7.65</ecNumber>
    </recommendedName>
</protein>
<comment type="caution">
    <text evidence="5">The sequence shown here is derived from an EMBL/GenBank/DDBJ whole genome shotgun (WGS) entry which is preliminary data.</text>
</comment>
<evidence type="ECO:0000256" key="1">
    <source>
        <dbReference type="ARBA" id="ARBA00012528"/>
    </source>
</evidence>
<dbReference type="Proteomes" id="UP000311605">
    <property type="component" value="Unassembled WGS sequence"/>
</dbReference>
<dbReference type="AlphaFoldDB" id="A0A5C4XNP0"/>
<keyword evidence="3" id="KW-1133">Transmembrane helix</keyword>
<comment type="catalytic activity">
    <reaction evidence="2">
        <text>2 GTP = 3',3'-c-di-GMP + 2 diphosphate</text>
        <dbReference type="Rhea" id="RHEA:24898"/>
        <dbReference type="ChEBI" id="CHEBI:33019"/>
        <dbReference type="ChEBI" id="CHEBI:37565"/>
        <dbReference type="ChEBI" id="CHEBI:58805"/>
        <dbReference type="EC" id="2.7.7.65"/>
    </reaction>
</comment>
<evidence type="ECO:0000313" key="6">
    <source>
        <dbReference type="Proteomes" id="UP000311605"/>
    </source>
</evidence>
<evidence type="ECO:0000259" key="4">
    <source>
        <dbReference type="PROSITE" id="PS50887"/>
    </source>
</evidence>
<proteinExistence type="predicted"/>
<dbReference type="CDD" id="cd01949">
    <property type="entry name" value="GGDEF"/>
    <property type="match status" value="1"/>
</dbReference>
<dbReference type="InterPro" id="IPR029787">
    <property type="entry name" value="Nucleotide_cyclase"/>
</dbReference>
<feature type="transmembrane region" description="Helical" evidence="3">
    <location>
        <begin position="31"/>
        <end position="48"/>
    </location>
</feature>
<evidence type="ECO:0000313" key="5">
    <source>
        <dbReference type="EMBL" id="TNM64967.1"/>
    </source>
</evidence>
<dbReference type="Gene3D" id="3.30.70.270">
    <property type="match status" value="1"/>
</dbReference>
<dbReference type="EMBL" id="VDMN01000001">
    <property type="protein sequence ID" value="TNM64967.1"/>
    <property type="molecule type" value="Genomic_DNA"/>
</dbReference>
<dbReference type="PANTHER" id="PTHR45138">
    <property type="entry name" value="REGULATORY COMPONENTS OF SENSORY TRANSDUCTION SYSTEM"/>
    <property type="match status" value="1"/>
</dbReference>
<name>A0A5C4XNP0_9HYPH</name>
<dbReference type="PROSITE" id="PS50887">
    <property type="entry name" value="GGDEF"/>
    <property type="match status" value="1"/>
</dbReference>
<dbReference type="SMART" id="SM00267">
    <property type="entry name" value="GGDEF"/>
    <property type="match status" value="1"/>
</dbReference>
<dbReference type="EC" id="2.7.7.65" evidence="1"/>
<gene>
    <name evidence="5" type="ORF">FHP24_01295</name>
</gene>
<feature type="domain" description="GGDEF" evidence="4">
    <location>
        <begin position="165"/>
        <end position="296"/>
    </location>
</feature>
<dbReference type="GO" id="GO:0052621">
    <property type="term" value="F:diguanylate cyclase activity"/>
    <property type="evidence" value="ECO:0007669"/>
    <property type="project" value="UniProtKB-EC"/>
</dbReference>